<dbReference type="Gene3D" id="3.30.420.10">
    <property type="entry name" value="Ribonuclease H-like superfamily/Ribonuclease H"/>
    <property type="match status" value="1"/>
</dbReference>
<comment type="caution">
    <text evidence="1">The sequence shown here is derived from an EMBL/GenBank/DDBJ whole genome shotgun (WGS) entry which is preliminary data.</text>
</comment>
<proteinExistence type="predicted"/>
<dbReference type="PANTHER" id="PTHR46060">
    <property type="entry name" value="MARINER MOS1 TRANSPOSASE-LIKE PROTEIN"/>
    <property type="match status" value="1"/>
</dbReference>
<organism evidence="1 2">
    <name type="scientific">Myotis myotis</name>
    <name type="common">Greater mouse-eared bat</name>
    <name type="synonym">Vespertilio myotis</name>
    <dbReference type="NCBI Taxonomy" id="51298"/>
    <lineage>
        <taxon>Eukaryota</taxon>
        <taxon>Metazoa</taxon>
        <taxon>Chordata</taxon>
        <taxon>Craniata</taxon>
        <taxon>Vertebrata</taxon>
        <taxon>Euteleostomi</taxon>
        <taxon>Mammalia</taxon>
        <taxon>Eutheria</taxon>
        <taxon>Laurasiatheria</taxon>
        <taxon>Chiroptera</taxon>
        <taxon>Yangochiroptera</taxon>
        <taxon>Vespertilionidae</taxon>
        <taxon>Myotis</taxon>
    </lineage>
</organism>
<evidence type="ECO:0008006" key="3">
    <source>
        <dbReference type="Google" id="ProtNLM"/>
    </source>
</evidence>
<dbReference type="InterPro" id="IPR052709">
    <property type="entry name" value="Transposase-MT_Hybrid"/>
</dbReference>
<dbReference type="Pfam" id="PF01359">
    <property type="entry name" value="Transposase_1"/>
    <property type="match status" value="1"/>
</dbReference>
<dbReference type="EMBL" id="JABWUV010000001">
    <property type="protein sequence ID" value="KAF6387446.1"/>
    <property type="molecule type" value="Genomic_DNA"/>
</dbReference>
<evidence type="ECO:0000313" key="1">
    <source>
        <dbReference type="EMBL" id="KAF6387446.1"/>
    </source>
</evidence>
<dbReference type="Proteomes" id="UP000527355">
    <property type="component" value="Unassembled WGS sequence"/>
</dbReference>
<gene>
    <name evidence="1" type="ORF">mMyoMyo1_007942</name>
</gene>
<dbReference type="InterPro" id="IPR036397">
    <property type="entry name" value="RNaseH_sf"/>
</dbReference>
<dbReference type="AlphaFoldDB" id="A0A7J8AMJ8"/>
<dbReference type="InterPro" id="IPR001888">
    <property type="entry name" value="Transposase_1"/>
</dbReference>
<evidence type="ECO:0000313" key="2">
    <source>
        <dbReference type="Proteomes" id="UP000527355"/>
    </source>
</evidence>
<reference evidence="1 2" key="1">
    <citation type="journal article" date="2020" name="Nature">
        <title>Six reference-quality genomes reveal evolution of bat adaptations.</title>
        <authorList>
            <person name="Jebb D."/>
            <person name="Huang Z."/>
            <person name="Pippel M."/>
            <person name="Hughes G.M."/>
            <person name="Lavrichenko K."/>
            <person name="Devanna P."/>
            <person name="Winkler S."/>
            <person name="Jermiin L.S."/>
            <person name="Skirmuntt E.C."/>
            <person name="Katzourakis A."/>
            <person name="Burkitt-Gray L."/>
            <person name="Ray D.A."/>
            <person name="Sullivan K.A.M."/>
            <person name="Roscito J.G."/>
            <person name="Kirilenko B.M."/>
            <person name="Davalos L.M."/>
            <person name="Corthals A.P."/>
            <person name="Power M.L."/>
            <person name="Jones G."/>
            <person name="Ransome R.D."/>
            <person name="Dechmann D.K.N."/>
            <person name="Locatelli A.G."/>
            <person name="Puechmaille S.J."/>
            <person name="Fedrigo O."/>
            <person name="Jarvis E.D."/>
            <person name="Hiller M."/>
            <person name="Vernes S.C."/>
            <person name="Myers E.W."/>
            <person name="Teeling E.C."/>
        </authorList>
    </citation>
    <scope>NUCLEOTIDE SEQUENCE [LARGE SCALE GENOMIC DNA]</scope>
    <source>
        <strain evidence="1">MMyoMyo1</strain>
        <tissue evidence="1">Flight muscle</tissue>
    </source>
</reference>
<accession>A0A7J8AMJ8</accession>
<name>A0A7J8AMJ8_MYOMY</name>
<sequence length="145" mass="16803">MLCVWWDQEGVVYYELLNSGETINTDHYRQQIINLNQVLIVKRPECSTRHGKVILLHDDTPSHPSKPVKDMLKDLALEVLTTHWIHQTLLLQIPTYSDRWHMHFLSSTSKCMMEWKLWSLNGLPQNKKSSIGTVSTNHLKDGGNV</sequence>
<keyword evidence="2" id="KW-1185">Reference proteome</keyword>
<dbReference type="GO" id="GO:0003676">
    <property type="term" value="F:nucleic acid binding"/>
    <property type="evidence" value="ECO:0007669"/>
    <property type="project" value="InterPro"/>
</dbReference>
<dbReference type="PANTHER" id="PTHR46060:SF1">
    <property type="entry name" value="MARINER MOS1 TRANSPOSASE-LIKE PROTEIN"/>
    <property type="match status" value="1"/>
</dbReference>
<protein>
    <recommendedName>
        <fullName evidence="3">Mariner Mos1 transposase</fullName>
    </recommendedName>
</protein>